<dbReference type="PATRIC" id="fig|1423740.3.peg.1415"/>
<dbReference type="InterPro" id="IPR000835">
    <property type="entry name" value="HTH_MarR-typ"/>
</dbReference>
<reference evidence="2 3" key="1">
    <citation type="journal article" date="2015" name="Genome Announc.">
        <title>Expanding the biotechnology potential of lactobacilli through comparative genomics of 213 strains and associated genera.</title>
        <authorList>
            <person name="Sun Z."/>
            <person name="Harris H.M."/>
            <person name="McCann A."/>
            <person name="Guo C."/>
            <person name="Argimon S."/>
            <person name="Zhang W."/>
            <person name="Yang X."/>
            <person name="Jeffery I.B."/>
            <person name="Cooney J.C."/>
            <person name="Kagawa T.F."/>
            <person name="Liu W."/>
            <person name="Song Y."/>
            <person name="Salvetti E."/>
            <person name="Wrobel A."/>
            <person name="Rasinkangas P."/>
            <person name="Parkhill J."/>
            <person name="Rea M.C."/>
            <person name="O'Sullivan O."/>
            <person name="Ritari J."/>
            <person name="Douillard F.P."/>
            <person name="Paul Ross R."/>
            <person name="Yang R."/>
            <person name="Briner A.E."/>
            <person name="Felis G.E."/>
            <person name="de Vos W.M."/>
            <person name="Barrangou R."/>
            <person name="Klaenhammer T.R."/>
            <person name="Caufield P.W."/>
            <person name="Cui Y."/>
            <person name="Zhang H."/>
            <person name="O'Toole P.W."/>
        </authorList>
    </citation>
    <scope>NUCLEOTIDE SEQUENCE [LARGE SCALE GENOMIC DNA]</scope>
    <source>
        <strain evidence="2 3">DSM 15833</strain>
    </source>
</reference>
<dbReference type="RefSeq" id="WP_025020467.1">
    <property type="nucleotide sequence ID" value="NZ_AZFH01000166.1"/>
</dbReference>
<dbReference type="GO" id="GO:0003700">
    <property type="term" value="F:DNA-binding transcription factor activity"/>
    <property type="evidence" value="ECO:0007669"/>
    <property type="project" value="InterPro"/>
</dbReference>
<dbReference type="InterPro" id="IPR036388">
    <property type="entry name" value="WH-like_DNA-bd_sf"/>
</dbReference>
<name>A0A0R1TFZ6_9LACO</name>
<dbReference type="PANTHER" id="PTHR33164:SF43">
    <property type="entry name" value="HTH-TYPE TRANSCRIPTIONAL REPRESSOR YETL"/>
    <property type="match status" value="1"/>
</dbReference>
<dbReference type="SUPFAM" id="SSF46785">
    <property type="entry name" value="Winged helix' DNA-binding domain"/>
    <property type="match status" value="1"/>
</dbReference>
<gene>
    <name evidence="2" type="ORF">FC36_GL001314</name>
</gene>
<accession>A0A0R1TFZ6</accession>
<organism evidence="2 3">
    <name type="scientific">Ligilactobacillus equi DSM 15833 = JCM 10991</name>
    <dbReference type="NCBI Taxonomy" id="1423740"/>
    <lineage>
        <taxon>Bacteria</taxon>
        <taxon>Bacillati</taxon>
        <taxon>Bacillota</taxon>
        <taxon>Bacilli</taxon>
        <taxon>Lactobacillales</taxon>
        <taxon>Lactobacillaceae</taxon>
        <taxon>Ligilactobacillus</taxon>
    </lineage>
</organism>
<evidence type="ECO:0000313" key="2">
    <source>
        <dbReference type="EMBL" id="KRL77587.1"/>
    </source>
</evidence>
<feature type="domain" description="HTH marR-type" evidence="1">
    <location>
        <begin position="1"/>
        <end position="130"/>
    </location>
</feature>
<dbReference type="PROSITE" id="PS50995">
    <property type="entry name" value="HTH_MARR_2"/>
    <property type="match status" value="1"/>
</dbReference>
<dbReference type="Gene3D" id="1.10.10.10">
    <property type="entry name" value="Winged helix-like DNA-binding domain superfamily/Winged helix DNA-binding domain"/>
    <property type="match status" value="1"/>
</dbReference>
<comment type="caution">
    <text evidence="2">The sequence shown here is derived from an EMBL/GenBank/DDBJ whole genome shotgun (WGS) entry which is preliminary data.</text>
</comment>
<evidence type="ECO:0000313" key="3">
    <source>
        <dbReference type="Proteomes" id="UP000051048"/>
    </source>
</evidence>
<dbReference type="EMBL" id="AZFH01000166">
    <property type="protein sequence ID" value="KRL77587.1"/>
    <property type="molecule type" value="Genomic_DNA"/>
</dbReference>
<dbReference type="GO" id="GO:0006950">
    <property type="term" value="P:response to stress"/>
    <property type="evidence" value="ECO:0007669"/>
    <property type="project" value="TreeGrafter"/>
</dbReference>
<dbReference type="SMART" id="SM00347">
    <property type="entry name" value="HTH_MARR"/>
    <property type="match status" value="1"/>
</dbReference>
<dbReference type="InterPro" id="IPR036390">
    <property type="entry name" value="WH_DNA-bd_sf"/>
</dbReference>
<evidence type="ECO:0000259" key="1">
    <source>
        <dbReference type="PROSITE" id="PS50995"/>
    </source>
</evidence>
<dbReference type="STRING" id="1423740.FC36_GL001314"/>
<dbReference type="OrthoDB" id="2328486at2"/>
<sequence>MLTEFLEIERKYQRLLSEMTQQFGVTVSEWLLLVKVNAGTNTQASLARELRVDVSTLSRQLKGLVGKELLAKIPTHQKQVQYEISATGTTVFAQISQAAEKLTQQLFGQLSAADMAKVREFMTLLDHRMNHLVLKSRKVGIN</sequence>
<dbReference type="Proteomes" id="UP000051048">
    <property type="component" value="Unassembled WGS sequence"/>
</dbReference>
<dbReference type="AlphaFoldDB" id="A0A0R1TFZ6"/>
<dbReference type="InterPro" id="IPR039422">
    <property type="entry name" value="MarR/SlyA-like"/>
</dbReference>
<protein>
    <recommendedName>
        <fullName evidence="1">HTH marR-type domain-containing protein</fullName>
    </recommendedName>
</protein>
<proteinExistence type="predicted"/>
<dbReference type="PANTHER" id="PTHR33164">
    <property type="entry name" value="TRANSCRIPTIONAL REGULATOR, MARR FAMILY"/>
    <property type="match status" value="1"/>
</dbReference>